<reference evidence="2" key="1">
    <citation type="journal article" date="2019" name="bioRxiv">
        <title>The Genome of the Zebra Mussel, Dreissena polymorpha: A Resource for Invasive Species Research.</title>
        <authorList>
            <person name="McCartney M.A."/>
            <person name="Auch B."/>
            <person name="Kono T."/>
            <person name="Mallez S."/>
            <person name="Zhang Y."/>
            <person name="Obille A."/>
            <person name="Becker A."/>
            <person name="Abrahante J.E."/>
            <person name="Garbe J."/>
            <person name="Badalamenti J.P."/>
            <person name="Herman A."/>
            <person name="Mangelson H."/>
            <person name="Liachko I."/>
            <person name="Sullivan S."/>
            <person name="Sone E.D."/>
            <person name="Koren S."/>
            <person name="Silverstein K.A.T."/>
            <person name="Beckman K.B."/>
            <person name="Gohl D.M."/>
        </authorList>
    </citation>
    <scope>NUCLEOTIDE SEQUENCE</scope>
    <source>
        <strain evidence="2">Duluth1</strain>
        <tissue evidence="2">Whole animal</tissue>
    </source>
</reference>
<name>A0A9D4CPK5_DREPO</name>
<gene>
    <name evidence="2" type="ORF">DPMN_054040</name>
</gene>
<dbReference type="Proteomes" id="UP000828390">
    <property type="component" value="Unassembled WGS sequence"/>
</dbReference>
<proteinExistence type="predicted"/>
<reference evidence="2" key="2">
    <citation type="submission" date="2020-11" db="EMBL/GenBank/DDBJ databases">
        <authorList>
            <person name="McCartney M.A."/>
            <person name="Auch B."/>
            <person name="Kono T."/>
            <person name="Mallez S."/>
            <person name="Becker A."/>
            <person name="Gohl D.M."/>
            <person name="Silverstein K.A.T."/>
            <person name="Koren S."/>
            <person name="Bechman K.B."/>
            <person name="Herman A."/>
            <person name="Abrahante J.E."/>
            <person name="Garbe J."/>
        </authorList>
    </citation>
    <scope>NUCLEOTIDE SEQUENCE</scope>
    <source>
        <strain evidence="2">Duluth1</strain>
        <tissue evidence="2">Whole animal</tissue>
    </source>
</reference>
<organism evidence="2 3">
    <name type="scientific">Dreissena polymorpha</name>
    <name type="common">Zebra mussel</name>
    <name type="synonym">Mytilus polymorpha</name>
    <dbReference type="NCBI Taxonomy" id="45954"/>
    <lineage>
        <taxon>Eukaryota</taxon>
        <taxon>Metazoa</taxon>
        <taxon>Spiralia</taxon>
        <taxon>Lophotrochozoa</taxon>
        <taxon>Mollusca</taxon>
        <taxon>Bivalvia</taxon>
        <taxon>Autobranchia</taxon>
        <taxon>Heteroconchia</taxon>
        <taxon>Euheterodonta</taxon>
        <taxon>Imparidentia</taxon>
        <taxon>Neoheterodontei</taxon>
        <taxon>Myida</taxon>
        <taxon>Dreissenoidea</taxon>
        <taxon>Dreissenidae</taxon>
        <taxon>Dreissena</taxon>
    </lineage>
</organism>
<evidence type="ECO:0000313" key="3">
    <source>
        <dbReference type="Proteomes" id="UP000828390"/>
    </source>
</evidence>
<evidence type="ECO:0000313" key="2">
    <source>
        <dbReference type="EMBL" id="KAH3728093.1"/>
    </source>
</evidence>
<accession>A0A9D4CPK5</accession>
<dbReference type="EMBL" id="JAIWYP010000012">
    <property type="protein sequence ID" value="KAH3728093.1"/>
    <property type="molecule type" value="Genomic_DNA"/>
</dbReference>
<keyword evidence="3" id="KW-1185">Reference proteome</keyword>
<feature type="region of interest" description="Disordered" evidence="1">
    <location>
        <begin position="31"/>
        <end position="51"/>
    </location>
</feature>
<comment type="caution">
    <text evidence="2">The sequence shown here is derived from an EMBL/GenBank/DDBJ whole genome shotgun (WGS) entry which is preliminary data.</text>
</comment>
<sequence length="51" mass="5565">MKMPSVDESRAQFSSTEKKMPNVVANTQTCLTPVMQGNGPSTKQTVPVHVF</sequence>
<protein>
    <submittedName>
        <fullName evidence="2">Uncharacterized protein</fullName>
    </submittedName>
</protein>
<dbReference type="AlphaFoldDB" id="A0A9D4CPK5"/>
<feature type="region of interest" description="Disordered" evidence="1">
    <location>
        <begin position="1"/>
        <end position="20"/>
    </location>
</feature>
<evidence type="ECO:0000256" key="1">
    <source>
        <dbReference type="SAM" id="MobiDB-lite"/>
    </source>
</evidence>